<dbReference type="AlphaFoldDB" id="A0A8J2T005"/>
<sequence>MRFDIATNAMPKFKAKAEAAEHDPVDWGVGARAKHKGEGREAIYFSPGGRLYATMPAALRRMDEGPRLPTRSEQIKAAGGIKARLALCLSRATLLAPDEASAIQLLRDRFAAYPEVRSFLAAYDEPHRTVQDKVAALLTPTRHHVISRAQHARVCYDGGLAALGFGVLKARPAAGNGAPIVDDDGNQLYIGGRVASVRRTDDSYEGAVSPPRRLFVDVAEKRRKRARPT</sequence>
<reference evidence="1" key="1">
    <citation type="submission" date="2021-11" db="EMBL/GenBank/DDBJ databases">
        <authorList>
            <consortium name="Genoscope - CEA"/>
            <person name="William W."/>
        </authorList>
    </citation>
    <scope>NUCLEOTIDE SEQUENCE</scope>
</reference>
<organism evidence="1 2">
    <name type="scientific">Pelagomonas calceolata</name>
    <dbReference type="NCBI Taxonomy" id="35677"/>
    <lineage>
        <taxon>Eukaryota</taxon>
        <taxon>Sar</taxon>
        <taxon>Stramenopiles</taxon>
        <taxon>Ochrophyta</taxon>
        <taxon>Pelagophyceae</taxon>
        <taxon>Pelagomonadales</taxon>
        <taxon>Pelagomonadaceae</taxon>
        <taxon>Pelagomonas</taxon>
    </lineage>
</organism>
<keyword evidence="2" id="KW-1185">Reference proteome</keyword>
<proteinExistence type="predicted"/>
<gene>
    <name evidence="1" type="ORF">PECAL_5P20680</name>
</gene>
<evidence type="ECO:0000313" key="1">
    <source>
        <dbReference type="EMBL" id="CAH0377532.1"/>
    </source>
</evidence>
<protein>
    <submittedName>
        <fullName evidence="1">Uncharacterized protein</fullName>
    </submittedName>
</protein>
<accession>A0A8J2T005</accession>
<dbReference type="Proteomes" id="UP000789595">
    <property type="component" value="Unassembled WGS sequence"/>
</dbReference>
<evidence type="ECO:0000313" key="2">
    <source>
        <dbReference type="Proteomes" id="UP000789595"/>
    </source>
</evidence>
<dbReference type="EMBL" id="CAKKNE010000005">
    <property type="protein sequence ID" value="CAH0377532.1"/>
    <property type="molecule type" value="Genomic_DNA"/>
</dbReference>
<comment type="caution">
    <text evidence="1">The sequence shown here is derived from an EMBL/GenBank/DDBJ whole genome shotgun (WGS) entry which is preliminary data.</text>
</comment>
<name>A0A8J2T005_9STRA</name>